<dbReference type="InterPro" id="IPR012936">
    <property type="entry name" value="Erv_C"/>
</dbReference>
<evidence type="ECO:0000259" key="6">
    <source>
        <dbReference type="Pfam" id="PF07970"/>
    </source>
</evidence>
<feature type="transmembrane region" description="Helical" evidence="5">
    <location>
        <begin position="283"/>
        <end position="305"/>
    </location>
</feature>
<evidence type="ECO:0000256" key="3">
    <source>
        <dbReference type="ARBA" id="ARBA00022989"/>
    </source>
</evidence>
<proteinExistence type="inferred from homology"/>
<organism evidence="8 9">
    <name type="scientific">Pichia kluyveri</name>
    <name type="common">Yeast</name>
    <dbReference type="NCBI Taxonomy" id="36015"/>
    <lineage>
        <taxon>Eukaryota</taxon>
        <taxon>Fungi</taxon>
        <taxon>Dikarya</taxon>
        <taxon>Ascomycota</taxon>
        <taxon>Saccharomycotina</taxon>
        <taxon>Pichiomycetes</taxon>
        <taxon>Pichiales</taxon>
        <taxon>Pichiaceae</taxon>
        <taxon>Pichia</taxon>
    </lineage>
</organism>
<keyword evidence="9" id="KW-1185">Reference proteome</keyword>
<accession>A0AAV5RAJ5</accession>
<dbReference type="GO" id="GO:0033116">
    <property type="term" value="C:endoplasmic reticulum-Golgi intermediate compartment membrane"/>
    <property type="evidence" value="ECO:0007669"/>
    <property type="project" value="UniProtKB-SubCell"/>
</dbReference>
<dbReference type="Pfam" id="PF13850">
    <property type="entry name" value="ERGIC_N"/>
    <property type="match status" value="1"/>
</dbReference>
<keyword evidence="5" id="KW-0333">Golgi apparatus</keyword>
<dbReference type="GO" id="GO:0000139">
    <property type="term" value="C:Golgi membrane"/>
    <property type="evidence" value="ECO:0007669"/>
    <property type="project" value="UniProtKB-SubCell"/>
</dbReference>
<dbReference type="PANTHER" id="PTHR10984:SF81">
    <property type="entry name" value="ER-DERIVED VESICLES PROTEIN ERV41"/>
    <property type="match status" value="1"/>
</dbReference>
<name>A0AAV5RAJ5_PICKL</name>
<dbReference type="GO" id="GO:0030134">
    <property type="term" value="C:COPII-coated ER to Golgi transport vesicle"/>
    <property type="evidence" value="ECO:0007669"/>
    <property type="project" value="TreeGrafter"/>
</dbReference>
<dbReference type="Proteomes" id="UP001378960">
    <property type="component" value="Unassembled WGS sequence"/>
</dbReference>
<dbReference type="AlphaFoldDB" id="A0AAV5RAJ5"/>
<comment type="function">
    <text evidence="5">Plays a role in transport between endoplasmic reticulum and Golgi.</text>
</comment>
<protein>
    <recommendedName>
        <fullName evidence="5">Endoplasmic reticulum-Golgi intermediate compartment protein</fullName>
    </recommendedName>
</protein>
<dbReference type="Pfam" id="PF07970">
    <property type="entry name" value="COPIIcoated_ERV"/>
    <property type="match status" value="1"/>
</dbReference>
<evidence type="ECO:0000313" key="9">
    <source>
        <dbReference type="Proteomes" id="UP001378960"/>
    </source>
</evidence>
<evidence type="ECO:0000256" key="4">
    <source>
        <dbReference type="ARBA" id="ARBA00023136"/>
    </source>
</evidence>
<comment type="subcellular location">
    <subcellularLocation>
        <location evidence="5">Endoplasmic reticulum membrane</location>
        <topology evidence="5">Multi-pass membrane protein</topology>
    </subcellularLocation>
    <subcellularLocation>
        <location evidence="5">Endoplasmic reticulum-Golgi intermediate compartment membrane</location>
        <topology evidence="5">Multi-pass membrane protein</topology>
    </subcellularLocation>
    <subcellularLocation>
        <location evidence="5">Golgi apparatus membrane</location>
        <topology evidence="5">Multi-pass membrane protein</topology>
    </subcellularLocation>
    <subcellularLocation>
        <location evidence="1">Membrane</location>
    </subcellularLocation>
</comment>
<comment type="similarity">
    <text evidence="5">Belongs to the ERGIC family.</text>
</comment>
<keyword evidence="5" id="KW-0931">ER-Golgi transport</keyword>
<sequence length="342" mass="39598">MESTRKAIRVFDAFPKVPPSDTVGSYRGSYSTFVTYFFMVFLIWVQIGGYIDGYIDHQYSVDEIVRNTLDLNIDIVIAMPCKYLDANVRDVSEDLYLAEEILNFEGVNLPNAFWNMAKSKKSTITPDIDNVLSNSLEADFVAKGQRHNLELPSCRIFGSIPINRLEGDFHITAEGYGYRRPQVTPEELLNFTHFINEFSFGKFYPYIENSLDGTVQKTSNGRHTYHYNLKVVPTIYGKLGHEIDTNQYSVRMYETDNKYSPGIFIQYDFDPIKMSIIEQRLSFFQFVIKLVTIIGGLWVMASWLYRFMEKIIILTFGKEFARRGEEKKSGLLDDPIEEYESI</sequence>
<dbReference type="InterPro" id="IPR039542">
    <property type="entry name" value="Erv_N"/>
</dbReference>
<feature type="domain" description="Endoplasmic reticulum vesicle transporter C-terminal" evidence="6">
    <location>
        <begin position="150"/>
        <end position="303"/>
    </location>
</feature>
<reference evidence="8 9" key="1">
    <citation type="journal article" date="2023" name="Elife">
        <title>Identification of key yeast species and microbe-microbe interactions impacting larval growth of Drosophila in the wild.</title>
        <authorList>
            <person name="Mure A."/>
            <person name="Sugiura Y."/>
            <person name="Maeda R."/>
            <person name="Honda K."/>
            <person name="Sakurai N."/>
            <person name="Takahashi Y."/>
            <person name="Watada M."/>
            <person name="Katoh T."/>
            <person name="Gotoh A."/>
            <person name="Gotoh Y."/>
            <person name="Taniguchi I."/>
            <person name="Nakamura K."/>
            <person name="Hayashi T."/>
            <person name="Katayama T."/>
            <person name="Uemura T."/>
            <person name="Hattori Y."/>
        </authorList>
    </citation>
    <scope>NUCLEOTIDE SEQUENCE [LARGE SCALE GENOMIC DNA]</scope>
    <source>
        <strain evidence="8 9">PK-24</strain>
    </source>
</reference>
<dbReference type="PANTHER" id="PTHR10984">
    <property type="entry name" value="ENDOPLASMIC RETICULUM-GOLGI INTERMEDIATE COMPARTMENT PROTEIN"/>
    <property type="match status" value="1"/>
</dbReference>
<dbReference type="GO" id="GO:0005789">
    <property type="term" value="C:endoplasmic reticulum membrane"/>
    <property type="evidence" value="ECO:0007669"/>
    <property type="project" value="UniProtKB-SubCell"/>
</dbReference>
<dbReference type="InterPro" id="IPR045888">
    <property type="entry name" value="Erv"/>
</dbReference>
<gene>
    <name evidence="8" type="ORF">DAPK24_048460</name>
</gene>
<keyword evidence="4 5" id="KW-0472">Membrane</keyword>
<evidence type="ECO:0000259" key="7">
    <source>
        <dbReference type="Pfam" id="PF13850"/>
    </source>
</evidence>
<evidence type="ECO:0000256" key="2">
    <source>
        <dbReference type="ARBA" id="ARBA00022692"/>
    </source>
</evidence>
<dbReference type="EMBL" id="BTGB01000009">
    <property type="protein sequence ID" value="GMM48248.1"/>
    <property type="molecule type" value="Genomic_DNA"/>
</dbReference>
<keyword evidence="5" id="KW-0256">Endoplasmic reticulum</keyword>
<keyword evidence="5" id="KW-0813">Transport</keyword>
<evidence type="ECO:0000256" key="1">
    <source>
        <dbReference type="ARBA" id="ARBA00004370"/>
    </source>
</evidence>
<keyword evidence="3 5" id="KW-1133">Transmembrane helix</keyword>
<dbReference type="GO" id="GO:0006888">
    <property type="term" value="P:endoplasmic reticulum to Golgi vesicle-mediated transport"/>
    <property type="evidence" value="ECO:0007669"/>
    <property type="project" value="UniProtKB-UniRule"/>
</dbReference>
<evidence type="ECO:0000313" key="8">
    <source>
        <dbReference type="EMBL" id="GMM48248.1"/>
    </source>
</evidence>
<feature type="transmembrane region" description="Helical" evidence="5">
    <location>
        <begin position="33"/>
        <end position="51"/>
    </location>
</feature>
<feature type="domain" description="Endoplasmic reticulum vesicle transporter N-terminal" evidence="7">
    <location>
        <begin position="9"/>
        <end position="94"/>
    </location>
</feature>
<keyword evidence="2 5" id="KW-0812">Transmembrane</keyword>
<evidence type="ECO:0000256" key="5">
    <source>
        <dbReference type="RuleBase" id="RU369013"/>
    </source>
</evidence>
<dbReference type="GO" id="GO:0006890">
    <property type="term" value="P:retrograde vesicle-mediated transport, Golgi to endoplasmic reticulum"/>
    <property type="evidence" value="ECO:0007669"/>
    <property type="project" value="TreeGrafter"/>
</dbReference>
<comment type="caution">
    <text evidence="8">The sequence shown here is derived from an EMBL/GenBank/DDBJ whole genome shotgun (WGS) entry which is preliminary data.</text>
</comment>